<dbReference type="InterPro" id="IPR045341">
    <property type="entry name" value="DUF6532"/>
</dbReference>
<evidence type="ECO:0000259" key="2">
    <source>
        <dbReference type="Pfam" id="PF20149"/>
    </source>
</evidence>
<dbReference type="Pfam" id="PF20149">
    <property type="entry name" value="DUF6532"/>
    <property type="match status" value="1"/>
</dbReference>
<sequence length="263" mass="28465">MPVAPSLVAAPFRGDKEPPSGSRPNASDYIDEVRDLLALATARYSVSLYTVNAFPHIAQQRQFACAAWKEVCAARETPVPWVLSDRMIAADINMSTSAAFQKYDIATGTMSRFAEHRFIDTAVVQAFFPNPKSGIGYEYASHFNPMPVPAIAFVLTVIHAHILEWATGQHVTEQFTEKAHSGFYAGLLKDLGQVATAKATTSLNIRKRLFERTFRAGGGVTMTATPTQVSSATMAAAMAELAERTGLTDSEGEDADEEDAGDL</sequence>
<proteinExistence type="predicted"/>
<evidence type="ECO:0000313" key="3">
    <source>
        <dbReference type="EMBL" id="RDX46170.1"/>
    </source>
</evidence>
<dbReference type="Proteomes" id="UP000256964">
    <property type="component" value="Unassembled WGS sequence"/>
</dbReference>
<dbReference type="STRING" id="139420.A0A371D0U3"/>
<name>A0A371D0U3_9APHY</name>
<evidence type="ECO:0000256" key="1">
    <source>
        <dbReference type="SAM" id="MobiDB-lite"/>
    </source>
</evidence>
<dbReference type="OrthoDB" id="3268768at2759"/>
<reference evidence="3 4" key="1">
    <citation type="journal article" date="2018" name="Biotechnol. Biofuels">
        <title>Integrative visual omics of the white-rot fungus Polyporus brumalis exposes the biotechnological potential of its oxidative enzymes for delignifying raw plant biomass.</title>
        <authorList>
            <person name="Miyauchi S."/>
            <person name="Rancon A."/>
            <person name="Drula E."/>
            <person name="Hage H."/>
            <person name="Chaduli D."/>
            <person name="Favel A."/>
            <person name="Grisel S."/>
            <person name="Henrissat B."/>
            <person name="Herpoel-Gimbert I."/>
            <person name="Ruiz-Duenas F.J."/>
            <person name="Chevret D."/>
            <person name="Hainaut M."/>
            <person name="Lin J."/>
            <person name="Wang M."/>
            <person name="Pangilinan J."/>
            <person name="Lipzen A."/>
            <person name="Lesage-Meessen L."/>
            <person name="Navarro D."/>
            <person name="Riley R."/>
            <person name="Grigoriev I.V."/>
            <person name="Zhou S."/>
            <person name="Raouche S."/>
            <person name="Rosso M.N."/>
        </authorList>
    </citation>
    <scope>NUCLEOTIDE SEQUENCE [LARGE SCALE GENOMIC DNA]</scope>
    <source>
        <strain evidence="3 4">BRFM 1820</strain>
    </source>
</reference>
<keyword evidence="4" id="KW-1185">Reference proteome</keyword>
<feature type="region of interest" description="Disordered" evidence="1">
    <location>
        <begin position="242"/>
        <end position="263"/>
    </location>
</feature>
<feature type="compositionally biased region" description="Acidic residues" evidence="1">
    <location>
        <begin position="250"/>
        <end position="263"/>
    </location>
</feature>
<dbReference type="EMBL" id="KZ857430">
    <property type="protein sequence ID" value="RDX46170.1"/>
    <property type="molecule type" value="Genomic_DNA"/>
</dbReference>
<dbReference type="AlphaFoldDB" id="A0A371D0U3"/>
<accession>A0A371D0U3</accession>
<organism evidence="3 4">
    <name type="scientific">Lentinus brumalis</name>
    <dbReference type="NCBI Taxonomy" id="2498619"/>
    <lineage>
        <taxon>Eukaryota</taxon>
        <taxon>Fungi</taxon>
        <taxon>Dikarya</taxon>
        <taxon>Basidiomycota</taxon>
        <taxon>Agaricomycotina</taxon>
        <taxon>Agaricomycetes</taxon>
        <taxon>Polyporales</taxon>
        <taxon>Polyporaceae</taxon>
        <taxon>Lentinus</taxon>
    </lineage>
</organism>
<gene>
    <name evidence="3" type="ORF">OH76DRAFT_1356488</name>
</gene>
<evidence type="ECO:0000313" key="4">
    <source>
        <dbReference type="Proteomes" id="UP000256964"/>
    </source>
</evidence>
<protein>
    <recommendedName>
        <fullName evidence="2">DUF6532 domain-containing protein</fullName>
    </recommendedName>
</protein>
<feature type="domain" description="DUF6532" evidence="2">
    <location>
        <begin position="104"/>
        <end position="192"/>
    </location>
</feature>